<evidence type="ECO:0000256" key="5">
    <source>
        <dbReference type="ARBA" id="ARBA00023136"/>
    </source>
</evidence>
<evidence type="ECO:0000256" key="4">
    <source>
        <dbReference type="ARBA" id="ARBA00022989"/>
    </source>
</evidence>
<feature type="domain" description="ABC3 transporter permease C-terminal" evidence="7">
    <location>
        <begin position="1"/>
        <end position="99"/>
    </location>
</feature>
<dbReference type="Pfam" id="PF02687">
    <property type="entry name" value="FtsX"/>
    <property type="match status" value="1"/>
</dbReference>
<feature type="transmembrane region" description="Helical" evidence="6">
    <location>
        <begin position="66"/>
        <end position="94"/>
    </location>
</feature>
<sequence length="106" mass="12118">MIGLLKALGMRDTSIHKIFLTRAFYLVISGMAVGNLLGFVLAYIQFQFKTIPLDPVNYFVAYVPVYFNWTKLILLNVISVLMITLLLMIPSFFISRVSPEKTLRVK</sequence>
<dbReference type="PANTHER" id="PTHR30489">
    <property type="entry name" value="LIPOPROTEIN-RELEASING SYSTEM TRANSMEMBRANE PROTEIN LOLE"/>
    <property type="match status" value="1"/>
</dbReference>
<keyword evidence="5 6" id="KW-0472">Membrane</keyword>
<keyword evidence="2" id="KW-1003">Cell membrane</keyword>
<dbReference type="InterPro" id="IPR051447">
    <property type="entry name" value="Lipoprotein-release_system"/>
</dbReference>
<dbReference type="GO" id="GO:0044874">
    <property type="term" value="P:lipoprotein localization to outer membrane"/>
    <property type="evidence" value="ECO:0007669"/>
    <property type="project" value="TreeGrafter"/>
</dbReference>
<dbReference type="InterPro" id="IPR003838">
    <property type="entry name" value="ABC3_permease_C"/>
</dbReference>
<name>A0A645F8W5_9ZZZZ</name>
<evidence type="ECO:0000259" key="7">
    <source>
        <dbReference type="Pfam" id="PF02687"/>
    </source>
</evidence>
<comment type="caution">
    <text evidence="8">The sequence shown here is derived from an EMBL/GenBank/DDBJ whole genome shotgun (WGS) entry which is preliminary data.</text>
</comment>
<dbReference type="GO" id="GO:0098797">
    <property type="term" value="C:plasma membrane protein complex"/>
    <property type="evidence" value="ECO:0007669"/>
    <property type="project" value="TreeGrafter"/>
</dbReference>
<accession>A0A645F8W5</accession>
<evidence type="ECO:0000313" key="8">
    <source>
        <dbReference type="EMBL" id="MPN10825.1"/>
    </source>
</evidence>
<protein>
    <recommendedName>
        <fullName evidence="7">ABC3 transporter permease C-terminal domain-containing protein</fullName>
    </recommendedName>
</protein>
<evidence type="ECO:0000256" key="2">
    <source>
        <dbReference type="ARBA" id="ARBA00022475"/>
    </source>
</evidence>
<proteinExistence type="predicted"/>
<keyword evidence="3 6" id="KW-0812">Transmembrane</keyword>
<organism evidence="8">
    <name type="scientific">bioreactor metagenome</name>
    <dbReference type="NCBI Taxonomy" id="1076179"/>
    <lineage>
        <taxon>unclassified sequences</taxon>
        <taxon>metagenomes</taxon>
        <taxon>ecological metagenomes</taxon>
    </lineage>
</organism>
<reference evidence="8" key="1">
    <citation type="submission" date="2019-08" db="EMBL/GenBank/DDBJ databases">
        <authorList>
            <person name="Kucharzyk K."/>
            <person name="Murdoch R.W."/>
            <person name="Higgins S."/>
            <person name="Loffler F."/>
        </authorList>
    </citation>
    <scope>NUCLEOTIDE SEQUENCE</scope>
</reference>
<feature type="transmembrane region" description="Helical" evidence="6">
    <location>
        <begin position="23"/>
        <end position="46"/>
    </location>
</feature>
<comment type="subcellular location">
    <subcellularLocation>
        <location evidence="1">Cell membrane</location>
        <topology evidence="1">Multi-pass membrane protein</topology>
    </subcellularLocation>
</comment>
<keyword evidence="4 6" id="KW-1133">Transmembrane helix</keyword>
<dbReference type="PANTHER" id="PTHR30489:SF0">
    <property type="entry name" value="LIPOPROTEIN-RELEASING SYSTEM TRANSMEMBRANE PROTEIN LOLE"/>
    <property type="match status" value="1"/>
</dbReference>
<dbReference type="EMBL" id="VSSQ01057010">
    <property type="protein sequence ID" value="MPN10825.1"/>
    <property type="molecule type" value="Genomic_DNA"/>
</dbReference>
<dbReference type="AlphaFoldDB" id="A0A645F8W5"/>
<gene>
    <name evidence="8" type="ORF">SDC9_158122</name>
</gene>
<evidence type="ECO:0000256" key="3">
    <source>
        <dbReference type="ARBA" id="ARBA00022692"/>
    </source>
</evidence>
<evidence type="ECO:0000256" key="1">
    <source>
        <dbReference type="ARBA" id="ARBA00004651"/>
    </source>
</evidence>
<evidence type="ECO:0000256" key="6">
    <source>
        <dbReference type="SAM" id="Phobius"/>
    </source>
</evidence>